<protein>
    <recommendedName>
        <fullName evidence="3">DUF2508 domain-containing protein</fullName>
    </recommendedName>
</protein>
<dbReference type="Proteomes" id="UP000190105">
    <property type="component" value="Unassembled WGS sequence"/>
</dbReference>
<evidence type="ECO:0008006" key="3">
    <source>
        <dbReference type="Google" id="ProtNLM"/>
    </source>
</evidence>
<dbReference type="Pfam" id="PF10704">
    <property type="entry name" value="DUF2508"/>
    <property type="match status" value="1"/>
</dbReference>
<evidence type="ECO:0000313" key="1">
    <source>
        <dbReference type="EMBL" id="SKA98969.1"/>
    </source>
</evidence>
<dbReference type="STRING" id="1147123.SAMN05443428_1333"/>
<gene>
    <name evidence="1" type="ORF">SAMN05443428_1333</name>
</gene>
<organism evidence="1 2">
    <name type="scientific">Caloramator quimbayensis</name>
    <dbReference type="NCBI Taxonomy" id="1147123"/>
    <lineage>
        <taxon>Bacteria</taxon>
        <taxon>Bacillati</taxon>
        <taxon>Bacillota</taxon>
        <taxon>Clostridia</taxon>
        <taxon>Eubacteriales</taxon>
        <taxon>Clostridiaceae</taxon>
        <taxon>Caloramator</taxon>
    </lineage>
</organism>
<dbReference type="RefSeq" id="WP_078697630.1">
    <property type="nucleotide sequence ID" value="NZ_FUYH01000033.1"/>
</dbReference>
<proteinExistence type="predicted"/>
<dbReference type="OrthoDB" id="1809893at2"/>
<dbReference type="EMBL" id="FUYH01000033">
    <property type="protein sequence ID" value="SKA98969.1"/>
    <property type="molecule type" value="Genomic_DNA"/>
</dbReference>
<sequence length="96" mass="11142">MSENEQIKKISFINKAILNLNIIKNYKKDVSSKLSEEIKSAIDELESVRQYFDSVDEPELIDYAIYREKAAITRLSYLLRVAKDEKKIEKINTIGS</sequence>
<keyword evidence="2" id="KW-1185">Reference proteome</keyword>
<name>A0A1T4YB14_9CLOT</name>
<evidence type="ECO:0000313" key="2">
    <source>
        <dbReference type="Proteomes" id="UP000190105"/>
    </source>
</evidence>
<accession>A0A1T4YB14</accession>
<dbReference type="InterPro" id="IPR019644">
    <property type="entry name" value="DUF2508"/>
</dbReference>
<dbReference type="AlphaFoldDB" id="A0A1T4YB14"/>
<reference evidence="2" key="1">
    <citation type="submission" date="2017-02" db="EMBL/GenBank/DDBJ databases">
        <authorList>
            <person name="Varghese N."/>
            <person name="Submissions S."/>
        </authorList>
    </citation>
    <scope>NUCLEOTIDE SEQUENCE [LARGE SCALE GENOMIC DNA]</scope>
    <source>
        <strain evidence="2">USBA 833</strain>
    </source>
</reference>